<evidence type="ECO:0000313" key="1">
    <source>
        <dbReference type="EMBL" id="KAJ8948901.1"/>
    </source>
</evidence>
<gene>
    <name evidence="1" type="ORF">NQ318_020486</name>
</gene>
<name>A0AAV8YBA9_9CUCU</name>
<dbReference type="AlphaFoldDB" id="A0AAV8YBA9"/>
<evidence type="ECO:0008006" key="3">
    <source>
        <dbReference type="Google" id="ProtNLM"/>
    </source>
</evidence>
<dbReference type="Gene3D" id="3.30.420.10">
    <property type="entry name" value="Ribonuclease H-like superfamily/Ribonuclease H"/>
    <property type="match status" value="1"/>
</dbReference>
<organism evidence="1 2">
    <name type="scientific">Aromia moschata</name>
    <dbReference type="NCBI Taxonomy" id="1265417"/>
    <lineage>
        <taxon>Eukaryota</taxon>
        <taxon>Metazoa</taxon>
        <taxon>Ecdysozoa</taxon>
        <taxon>Arthropoda</taxon>
        <taxon>Hexapoda</taxon>
        <taxon>Insecta</taxon>
        <taxon>Pterygota</taxon>
        <taxon>Neoptera</taxon>
        <taxon>Endopterygota</taxon>
        <taxon>Coleoptera</taxon>
        <taxon>Polyphaga</taxon>
        <taxon>Cucujiformia</taxon>
        <taxon>Chrysomeloidea</taxon>
        <taxon>Cerambycidae</taxon>
        <taxon>Cerambycinae</taxon>
        <taxon>Callichromatini</taxon>
        <taxon>Aromia</taxon>
    </lineage>
</organism>
<dbReference type="PANTHER" id="PTHR46060">
    <property type="entry name" value="MARINER MOS1 TRANSPOSASE-LIKE PROTEIN"/>
    <property type="match status" value="1"/>
</dbReference>
<dbReference type="GO" id="GO:0003676">
    <property type="term" value="F:nucleic acid binding"/>
    <property type="evidence" value="ECO:0007669"/>
    <property type="project" value="InterPro"/>
</dbReference>
<dbReference type="Proteomes" id="UP001162162">
    <property type="component" value="Unassembled WGS sequence"/>
</dbReference>
<reference evidence="1" key="1">
    <citation type="journal article" date="2023" name="Insect Mol. Biol.">
        <title>Genome sequencing provides insights into the evolution of gene families encoding plant cell wall-degrading enzymes in longhorned beetles.</title>
        <authorList>
            <person name="Shin N.R."/>
            <person name="Okamura Y."/>
            <person name="Kirsch R."/>
            <person name="Pauchet Y."/>
        </authorList>
    </citation>
    <scope>NUCLEOTIDE SEQUENCE</scope>
    <source>
        <strain evidence="1">AMC_N1</strain>
    </source>
</reference>
<dbReference type="InterPro" id="IPR052709">
    <property type="entry name" value="Transposase-MT_Hybrid"/>
</dbReference>
<dbReference type="InterPro" id="IPR036397">
    <property type="entry name" value="RNaseH_sf"/>
</dbReference>
<keyword evidence="2" id="KW-1185">Reference proteome</keyword>
<evidence type="ECO:0000313" key="2">
    <source>
        <dbReference type="Proteomes" id="UP001162162"/>
    </source>
</evidence>
<accession>A0AAV8YBA9</accession>
<protein>
    <recommendedName>
        <fullName evidence="3">Transposase</fullName>
    </recommendedName>
</protein>
<dbReference type="PANTHER" id="PTHR46060:SF1">
    <property type="entry name" value="MARINER MOS1 TRANSPOSASE-LIKE PROTEIN"/>
    <property type="match status" value="1"/>
</dbReference>
<dbReference type="EMBL" id="JAPWTK010000127">
    <property type="protein sequence ID" value="KAJ8948901.1"/>
    <property type="molecule type" value="Genomic_DNA"/>
</dbReference>
<sequence>MSDINLKNGVLSGFASDVDTAQRIHLQNFNTPKETVFFKSSGCGDKTRTQKQVCEIFNTKYPDRRISQSTVSRIENKFHEFGNVTDIPKSGRKRILDDEQKLDILLHIQDNPHKPTSQVAVDNDSKLVYEGCKLCNETGNVAPDLATLRRRDLERRLRNLQTLAPTATVIFENYIHQDNAPAHSVLSVKTFFAKFGITVFEHPPYSPELALRLFLFPKVKSALKGTRSESVKAVKAKLTEVLNQLTDAHFQHCFQQWRSGMERVEIDKGMTLKAKKLLL</sequence>
<comment type="caution">
    <text evidence="1">The sequence shown here is derived from an EMBL/GenBank/DDBJ whole genome shotgun (WGS) entry which is preliminary data.</text>
</comment>
<proteinExistence type="predicted"/>